<evidence type="ECO:0000256" key="5">
    <source>
        <dbReference type="ARBA" id="ARBA00023015"/>
    </source>
</evidence>
<evidence type="ECO:0000256" key="1">
    <source>
        <dbReference type="ARBA" id="ARBA00004123"/>
    </source>
</evidence>
<keyword evidence="3" id="KW-0597">Phosphoprotein</keyword>
<dbReference type="Gene3D" id="2.40.290.10">
    <property type="match status" value="1"/>
</dbReference>
<dbReference type="OMA" id="ANTAMTP"/>
<feature type="compositionally biased region" description="Polar residues" evidence="10">
    <location>
        <begin position="816"/>
        <end position="838"/>
    </location>
</feature>
<feature type="compositionally biased region" description="Basic and acidic residues" evidence="10">
    <location>
        <begin position="553"/>
        <end position="568"/>
    </location>
</feature>
<comment type="subcellular location">
    <subcellularLocation>
        <location evidence="1">Nucleus</location>
    </subcellularLocation>
</comment>
<feature type="region of interest" description="Disordered" evidence="10">
    <location>
        <begin position="1095"/>
        <end position="1127"/>
    </location>
</feature>
<dbReference type="KEGG" id="egl:EGR_03149"/>
<gene>
    <name evidence="13" type="ORF">EGR_03149</name>
</gene>
<dbReference type="InterPro" id="IPR012921">
    <property type="entry name" value="SPOC_C"/>
</dbReference>
<feature type="compositionally biased region" description="Low complexity" evidence="10">
    <location>
        <begin position="984"/>
        <end position="1003"/>
    </location>
</feature>
<feature type="domain" description="RRM" evidence="11">
    <location>
        <begin position="314"/>
        <end position="391"/>
    </location>
</feature>
<feature type="compositionally biased region" description="Polar residues" evidence="10">
    <location>
        <begin position="845"/>
        <end position="870"/>
    </location>
</feature>
<keyword evidence="6" id="KW-0175">Coiled coil</keyword>
<feature type="compositionally biased region" description="Polar residues" evidence="10">
    <location>
        <begin position="1803"/>
        <end position="1814"/>
    </location>
</feature>
<evidence type="ECO:0000256" key="6">
    <source>
        <dbReference type="ARBA" id="ARBA00023054"/>
    </source>
</evidence>
<keyword evidence="8" id="KW-0539">Nucleus</keyword>
<dbReference type="Proteomes" id="UP000019149">
    <property type="component" value="Unassembled WGS sequence"/>
</dbReference>
<dbReference type="PROSITE" id="PS50102">
    <property type="entry name" value="RRM"/>
    <property type="match status" value="2"/>
</dbReference>
<evidence type="ECO:0000256" key="3">
    <source>
        <dbReference type="ARBA" id="ARBA00022553"/>
    </source>
</evidence>
<dbReference type="CTD" id="36338864"/>
<evidence type="ECO:0000313" key="13">
    <source>
        <dbReference type="EMBL" id="EUB61876.1"/>
    </source>
</evidence>
<feature type="compositionally biased region" description="Low complexity" evidence="10">
    <location>
        <begin position="1235"/>
        <end position="1252"/>
    </location>
</feature>
<evidence type="ECO:0000256" key="2">
    <source>
        <dbReference type="ARBA" id="ARBA00005387"/>
    </source>
</evidence>
<feature type="compositionally biased region" description="Pro residues" evidence="10">
    <location>
        <begin position="1208"/>
        <end position="1230"/>
    </location>
</feature>
<feature type="compositionally biased region" description="Low complexity" evidence="10">
    <location>
        <begin position="920"/>
        <end position="929"/>
    </location>
</feature>
<dbReference type="SMART" id="SM00360">
    <property type="entry name" value="RRM"/>
    <property type="match status" value="2"/>
</dbReference>
<keyword evidence="7" id="KW-0804">Transcription</keyword>
<dbReference type="InterPro" id="IPR010912">
    <property type="entry name" value="SPOC_met"/>
</dbReference>
<comment type="similarity">
    <text evidence="2">Belongs to the RRM Spen family.</text>
</comment>
<dbReference type="RefSeq" id="XP_024353072.1">
    <property type="nucleotide sequence ID" value="XM_024492398.1"/>
</dbReference>
<feature type="compositionally biased region" description="Low complexity" evidence="10">
    <location>
        <begin position="1588"/>
        <end position="1607"/>
    </location>
</feature>
<dbReference type="InterPro" id="IPR016194">
    <property type="entry name" value="SPOC-like_C_dom_sf"/>
</dbReference>
<keyword evidence="14" id="KW-1185">Reference proteome</keyword>
<dbReference type="SUPFAM" id="SSF54928">
    <property type="entry name" value="RNA-binding domain, RBD"/>
    <property type="match status" value="2"/>
</dbReference>
<feature type="domain" description="SPOC" evidence="12">
    <location>
        <begin position="1984"/>
        <end position="2163"/>
    </location>
</feature>
<evidence type="ECO:0000313" key="14">
    <source>
        <dbReference type="Proteomes" id="UP000019149"/>
    </source>
</evidence>
<feature type="compositionally biased region" description="Basic and acidic residues" evidence="10">
    <location>
        <begin position="1099"/>
        <end position="1110"/>
    </location>
</feature>
<keyword evidence="4 9" id="KW-0694">RNA-binding</keyword>
<evidence type="ECO:0000256" key="10">
    <source>
        <dbReference type="SAM" id="MobiDB-lite"/>
    </source>
</evidence>
<dbReference type="PROSITE" id="PS50917">
    <property type="entry name" value="SPOC"/>
    <property type="match status" value="1"/>
</dbReference>
<dbReference type="Pfam" id="PF07744">
    <property type="entry name" value="SPOC"/>
    <property type="match status" value="1"/>
</dbReference>
<dbReference type="GO" id="GO:0005634">
    <property type="term" value="C:nucleus"/>
    <property type="evidence" value="ECO:0007669"/>
    <property type="project" value="UniProtKB-SubCell"/>
</dbReference>
<keyword evidence="5" id="KW-0805">Transcription regulation</keyword>
<proteinExistence type="inferred from homology"/>
<feature type="compositionally biased region" description="Low complexity" evidence="10">
    <location>
        <begin position="1947"/>
        <end position="1957"/>
    </location>
</feature>
<feature type="region of interest" description="Disordered" evidence="10">
    <location>
        <begin position="1930"/>
        <end position="1988"/>
    </location>
</feature>
<organism evidence="13 14">
    <name type="scientific">Echinococcus granulosus</name>
    <name type="common">Hydatid tapeworm</name>
    <dbReference type="NCBI Taxonomy" id="6210"/>
    <lineage>
        <taxon>Eukaryota</taxon>
        <taxon>Metazoa</taxon>
        <taxon>Spiralia</taxon>
        <taxon>Lophotrochozoa</taxon>
        <taxon>Platyhelminthes</taxon>
        <taxon>Cestoda</taxon>
        <taxon>Eucestoda</taxon>
        <taxon>Cyclophyllidea</taxon>
        <taxon>Taeniidae</taxon>
        <taxon>Echinococcus</taxon>
        <taxon>Echinococcus granulosus group</taxon>
    </lineage>
</organism>
<feature type="region of interest" description="Disordered" evidence="10">
    <location>
        <begin position="959"/>
        <end position="1040"/>
    </location>
</feature>
<evidence type="ECO:0000256" key="7">
    <source>
        <dbReference type="ARBA" id="ARBA00023163"/>
    </source>
</evidence>
<feature type="compositionally biased region" description="Pro residues" evidence="10">
    <location>
        <begin position="1347"/>
        <end position="1366"/>
    </location>
</feature>
<reference evidence="13 14" key="1">
    <citation type="journal article" date="2013" name="Nat. Genet.">
        <title>The genome of the hydatid tapeworm Echinococcus granulosus.</title>
        <authorList>
            <person name="Zheng H."/>
            <person name="Zhang W."/>
            <person name="Zhang L."/>
            <person name="Zhang Z."/>
            <person name="Li J."/>
            <person name="Lu G."/>
            <person name="Zhu Y."/>
            <person name="Wang Y."/>
            <person name="Huang Y."/>
            <person name="Liu J."/>
            <person name="Kang H."/>
            <person name="Chen J."/>
            <person name="Wang L."/>
            <person name="Chen A."/>
            <person name="Yu S."/>
            <person name="Gao Z."/>
            <person name="Jin L."/>
            <person name="Gu W."/>
            <person name="Wang Z."/>
            <person name="Zhao L."/>
            <person name="Shi B."/>
            <person name="Wen H."/>
            <person name="Lin R."/>
            <person name="Jones M.K."/>
            <person name="Brejova B."/>
            <person name="Vinar T."/>
            <person name="Zhao G."/>
            <person name="McManus D.P."/>
            <person name="Chen Z."/>
            <person name="Zhou Y."/>
            <person name="Wang S."/>
        </authorList>
    </citation>
    <scope>NUCLEOTIDE SEQUENCE [LARGE SCALE GENOMIC DNA]</scope>
</reference>
<feature type="compositionally biased region" description="Pro residues" evidence="10">
    <location>
        <begin position="1823"/>
        <end position="1832"/>
    </location>
</feature>
<feature type="compositionally biased region" description="Low complexity" evidence="10">
    <location>
        <begin position="1530"/>
        <end position="1547"/>
    </location>
</feature>
<feature type="compositionally biased region" description="Low complexity" evidence="10">
    <location>
        <begin position="1748"/>
        <end position="1760"/>
    </location>
</feature>
<protein>
    <submittedName>
        <fullName evidence="13">Protein split ends</fullName>
    </submittedName>
</protein>
<feature type="region of interest" description="Disordered" evidence="10">
    <location>
        <begin position="1155"/>
        <end position="1252"/>
    </location>
</feature>
<feature type="region of interest" description="Disordered" evidence="10">
    <location>
        <begin position="112"/>
        <end position="174"/>
    </location>
</feature>
<feature type="region of interest" description="Disordered" evidence="10">
    <location>
        <begin position="1585"/>
        <end position="1607"/>
    </location>
</feature>
<sequence length="2164" mass="233019">MNETKYLWITNIPSKCREEDVTRVLRRHGDIKATKTVHHNSCFNLIVEYLDRSSATRAVHSKNLLKGNILKVDYCDSSGNPWIPSTSHRISPVGLPQNQRSDRKPETMLVDRAGPSSAASSHNHHHHHHHHHPHQAHQPQQQQQRQLPPQQLRFQSTASPSSSSSSNRQSGLQGTVGSASLKVVFTPPPKYTETQIKQALCDELHKFVKTYHVNLLPAAATGGRQTRVALVVFRRTEDEERAYLAFCNAGRCLFGAPVHVEFCSITDSEVIGSGPRIRPSPTVASVTIHSSNSPPPSLTVPRTTRSPVFSLPTRSLIVHGLTAGPNGPVSEVQLNTAFQRFGSILVQMRPTSNSAIIEFVELRGSTRAMTTHQRDPLRLGGRPLRLLYTPSRPVSCLFINDIPTPLIHQSEGELKTLFSRVVPVAQVSKITRSQESSANTTVHICALVELASQELATQLLEYLRSSESPLVLATQNRSPESLTTPRLPTFVCSVDFASPKQMGKVMTFAKVVETVRLKPAVMTTRPPPPTPSFDTVNEKSRSSDLRPPLGNHRPCEQQRHESSEEEYSRSSSTSNSSLSKRFANSNTAPPPTPAATFPSQRWSVTEAPLFIPQKRLLGSLRGELNRSHGTTTTNTVSLNLPEEVNVCESMYDKIKRRTEGEKERRKRPCLESEEGEESRLVRRKRRRRQHYQPTLEGGLDGDTEDEGNYEGSGEDLVEEMGLLRQRHKLKCSDSSSRRHRHGSRPSKNLPTSSSRSSVESHRQKSQTAKPPSKPVSTTITRLSLGMSVPMTASYHTISKSPSSCGDRRPSRLRSASGESRSGSVTSEDTTVKSTSIRRSSYKGINPSSLIGSRSTTEPSVSRSLSLNDVDSASGCPTLPSLPQKRIKRQRDCVKPSTPSTATVRKTERRRLSTQTTVFRSSRVASSSLSTDDEREEKDRTHNSRPLKWSSDAKVSLLNYNTDSKTQRLRTTSKFKAKARRTHSPSRVSDTTSSSSSSLCSVGSSRRRRRSVDIEGVSASTPLSCGSRLAKPTPPLRSSDFHVDLSEADDGYSLDDFDRFSANTAMTPSTEAMEISPETGEEEPEHLLSEWFTRMSSNHSDSEVEPEREQAVVEEEEEIGDSRSDDQKPLLISFDDINILNTSKEDSLNLSNRDAIGDIRMDDQPSPRLNESSDKSSLKSLVEETAEPVKPPLPDEVVSPTVSAIFKPQAPPTPPKLDPGTLPPPPPPPPNVQQILSPYSSSSPTQSLCSACSRSSPSPIITIPVQTSRSGSAANVVTETTTCVRTAVSVTQENTCVKPTEKLTPLSENRDLKRYVQSVIERVKAETVEDAATHRSVTSITPITSPLHHPPTASPPPLSLPPPPIPISLPQAGRKGALPATGRRTSGATPPGLVSTAFSPNARSATGKMLFESSGVGLLSIPGVNACAPLSDAPSSPSKLIPEVVVEPKTLRSTTRRRAKMAMAATSAPPVPSATTTPMVAMDVATPAPKQPTDPYEPNFDDDSPPLVKPTVNATSPLVVNTSLASEHPGTASTVSSVTTTEEAVSTSDTLKGNTTRRSGLDSVDEIITDVCCGRFDMQSYLDSWGLQPPTSSSRSGPPTVTTAMPTPMSTTAATTTAAKATETKPPVVSAPTNNPIFTAIINALQSITGSPVVIGGGANNSASGVRQANPGVGQQLPQKASTVIVGSNPPTISATTITFPVFFKNVFSAANSSTKNAPAVAAAVSCPIKTTVTNSHPVTMTTTPSNMSQQQLLHQQSTSTIAVSRPQSSTTDSVIESPHPYRVRCGSDNNGPASGLIDDVISVSGSTRQPQQRPIFNPRNFTSPPPRYPPFSSPRHVSAASQPPPLPHTPMPWSMNPMSTYPRPTRQESSPSATTATTNAFSPVSLLEKLSCFIDPDLVLPMLQSAMQEGQHLDPDLLASLAKMFQQYGASGGDSGGIPPPSNAVTSTPSPSQTSASGGSGGGSGQYHHLSRAAGAATPPAPRTGSFDQTYPLVWQGRLSLKNSEVSVALHYVQGNADLLRACISNLAAGGGGSPQQALVTSGGPLRIVQRMRLEASQLDAVQRKITQEGASCACVAFASGANRADLAQQNLALSDGFIRYMLEKGAAGIINVGQPGAVQGLYVVHIFPPCEFSHTLLRLAAPDLHQSILQAQLPHLLIVITTV</sequence>
<dbReference type="FunFam" id="2.40.290.10:FF:000002">
    <property type="entry name" value="Spen family transcriptional repressor"/>
    <property type="match status" value="1"/>
</dbReference>
<evidence type="ECO:0000256" key="8">
    <source>
        <dbReference type="ARBA" id="ARBA00023242"/>
    </source>
</evidence>
<dbReference type="GeneID" id="36338864"/>
<name>W6UL53_ECHGR</name>
<dbReference type="Gene3D" id="3.30.70.330">
    <property type="match status" value="2"/>
</dbReference>
<dbReference type="PANTHER" id="PTHR23189">
    <property type="entry name" value="RNA RECOGNITION MOTIF-CONTAINING"/>
    <property type="match status" value="1"/>
</dbReference>
<feature type="compositionally biased region" description="Low complexity" evidence="10">
    <location>
        <begin position="569"/>
        <end position="587"/>
    </location>
</feature>
<accession>W6UL53</accession>
<feature type="compositionally biased region" description="Basic residues" evidence="10">
    <location>
        <begin position="966"/>
        <end position="983"/>
    </location>
</feature>
<feature type="domain" description="RRM" evidence="11">
    <location>
        <begin position="5"/>
        <end position="77"/>
    </location>
</feature>
<feature type="compositionally biased region" description="Acidic residues" evidence="10">
    <location>
        <begin position="699"/>
        <end position="713"/>
    </location>
</feature>
<dbReference type="CDD" id="cd21543">
    <property type="entry name" value="SPOC_SHARP"/>
    <property type="match status" value="1"/>
</dbReference>
<dbReference type="CDD" id="cd00590">
    <property type="entry name" value="RRM_SF"/>
    <property type="match status" value="1"/>
</dbReference>
<feature type="region of interest" description="Disordered" evidence="10">
    <location>
        <begin position="1340"/>
        <end position="1397"/>
    </location>
</feature>
<feature type="compositionally biased region" description="Low complexity" evidence="10">
    <location>
        <begin position="136"/>
        <end position="170"/>
    </location>
</feature>
<feature type="region of interest" description="Disordered" evidence="10">
    <location>
        <begin position="657"/>
        <end position="713"/>
    </location>
</feature>
<dbReference type="InterPro" id="IPR012677">
    <property type="entry name" value="Nucleotide-bd_a/b_plait_sf"/>
</dbReference>
<feature type="region of interest" description="Disordered" evidence="10">
    <location>
        <begin position="520"/>
        <end position="600"/>
    </location>
</feature>
<feature type="region of interest" description="Disordered" evidence="10">
    <location>
        <begin position="795"/>
        <end position="946"/>
    </location>
</feature>
<dbReference type="InterPro" id="IPR035979">
    <property type="entry name" value="RBD_domain_sf"/>
</dbReference>
<evidence type="ECO:0000256" key="4">
    <source>
        <dbReference type="ARBA" id="ARBA00022884"/>
    </source>
</evidence>
<evidence type="ECO:0000259" key="11">
    <source>
        <dbReference type="PROSITE" id="PS50102"/>
    </source>
</evidence>
<dbReference type="EMBL" id="APAU02000016">
    <property type="protein sequence ID" value="EUB61876.1"/>
    <property type="molecule type" value="Genomic_DNA"/>
</dbReference>
<feature type="region of interest" description="Disordered" evidence="10">
    <location>
        <begin position="728"/>
        <end position="778"/>
    </location>
</feature>
<dbReference type="GO" id="GO:0003723">
    <property type="term" value="F:RNA binding"/>
    <property type="evidence" value="ECO:0007669"/>
    <property type="project" value="UniProtKB-UniRule"/>
</dbReference>
<feature type="region of interest" description="Disordered" evidence="10">
    <location>
        <begin position="1521"/>
        <end position="1559"/>
    </location>
</feature>
<feature type="region of interest" description="Disordered" evidence="10">
    <location>
        <begin position="85"/>
        <end position="104"/>
    </location>
</feature>
<evidence type="ECO:0000259" key="12">
    <source>
        <dbReference type="PROSITE" id="PS50917"/>
    </source>
</evidence>
<dbReference type="STRING" id="6210.W6UL53"/>
<dbReference type="InterPro" id="IPR000504">
    <property type="entry name" value="RRM_dom"/>
</dbReference>
<dbReference type="OrthoDB" id="6407164at2759"/>
<evidence type="ECO:0000256" key="9">
    <source>
        <dbReference type="PROSITE-ProRule" id="PRU00176"/>
    </source>
</evidence>
<dbReference type="SUPFAM" id="SSF100939">
    <property type="entry name" value="SPOC domain-like"/>
    <property type="match status" value="1"/>
</dbReference>
<feature type="compositionally biased region" description="Basic residues" evidence="10">
    <location>
        <begin position="681"/>
        <end position="690"/>
    </location>
</feature>
<feature type="compositionally biased region" description="Polar residues" evidence="10">
    <location>
        <begin position="1548"/>
        <end position="1557"/>
    </location>
</feature>
<feature type="compositionally biased region" description="Basic and acidic residues" evidence="10">
    <location>
        <begin position="1155"/>
        <end position="1176"/>
    </location>
</feature>
<feature type="compositionally biased region" description="Polar residues" evidence="10">
    <location>
        <begin position="766"/>
        <end position="778"/>
    </location>
</feature>
<comment type="caution">
    <text evidence="13">The sequence shown here is derived from an EMBL/GenBank/DDBJ whole genome shotgun (WGS) entry which is preliminary data.</text>
</comment>
<feature type="compositionally biased region" description="Polar residues" evidence="10">
    <location>
        <begin position="1761"/>
        <end position="1774"/>
    </location>
</feature>
<feature type="compositionally biased region" description="Basic residues" evidence="10">
    <location>
        <begin position="122"/>
        <end position="135"/>
    </location>
</feature>
<feature type="region of interest" description="Disordered" evidence="10">
    <location>
        <begin position="1742"/>
        <end position="1877"/>
    </location>
</feature>